<accession>A0ABD0N5P6</accession>
<name>A0ABD0N5P6_CIRMR</name>
<sequence length="75" mass="8738">VICEKIFRPWFSPTLLGAKAGLPLQVELQRAVQERMRAVREQLQDLLVELIREDTVNQGEGQEHKMRRVHTALNF</sequence>
<comment type="caution">
    <text evidence="1">The sequence shown here is derived from an EMBL/GenBank/DDBJ whole genome shotgun (WGS) entry which is preliminary data.</text>
</comment>
<dbReference type="AlphaFoldDB" id="A0ABD0N5P6"/>
<dbReference type="EMBL" id="JAMKFB020000024">
    <property type="protein sequence ID" value="KAL0157000.1"/>
    <property type="molecule type" value="Genomic_DNA"/>
</dbReference>
<keyword evidence="2" id="KW-1185">Reference proteome</keyword>
<evidence type="ECO:0000313" key="1">
    <source>
        <dbReference type="EMBL" id="KAL0157000.1"/>
    </source>
</evidence>
<dbReference type="Proteomes" id="UP001529510">
    <property type="component" value="Unassembled WGS sequence"/>
</dbReference>
<gene>
    <name evidence="1" type="ORF">M9458_048246</name>
</gene>
<organism evidence="1 2">
    <name type="scientific">Cirrhinus mrigala</name>
    <name type="common">Mrigala</name>
    <dbReference type="NCBI Taxonomy" id="683832"/>
    <lineage>
        <taxon>Eukaryota</taxon>
        <taxon>Metazoa</taxon>
        <taxon>Chordata</taxon>
        <taxon>Craniata</taxon>
        <taxon>Vertebrata</taxon>
        <taxon>Euteleostomi</taxon>
        <taxon>Actinopterygii</taxon>
        <taxon>Neopterygii</taxon>
        <taxon>Teleostei</taxon>
        <taxon>Ostariophysi</taxon>
        <taxon>Cypriniformes</taxon>
        <taxon>Cyprinidae</taxon>
        <taxon>Labeoninae</taxon>
        <taxon>Labeonini</taxon>
        <taxon>Cirrhinus</taxon>
    </lineage>
</organism>
<evidence type="ECO:0000313" key="2">
    <source>
        <dbReference type="Proteomes" id="UP001529510"/>
    </source>
</evidence>
<proteinExistence type="predicted"/>
<reference evidence="1 2" key="1">
    <citation type="submission" date="2024-05" db="EMBL/GenBank/DDBJ databases">
        <title>Genome sequencing and assembly of Indian major carp, Cirrhinus mrigala (Hamilton, 1822).</title>
        <authorList>
            <person name="Mohindra V."/>
            <person name="Chowdhury L.M."/>
            <person name="Lal K."/>
            <person name="Jena J.K."/>
        </authorList>
    </citation>
    <scope>NUCLEOTIDE SEQUENCE [LARGE SCALE GENOMIC DNA]</scope>
    <source>
        <strain evidence="1">CM1030</strain>
        <tissue evidence="1">Blood</tissue>
    </source>
</reference>
<feature type="non-terminal residue" evidence="1">
    <location>
        <position position="1"/>
    </location>
</feature>
<protein>
    <submittedName>
        <fullName evidence="1">Uncharacterized protein</fullName>
    </submittedName>
</protein>